<evidence type="ECO:0000256" key="1">
    <source>
        <dbReference type="SAM" id="MobiDB-lite"/>
    </source>
</evidence>
<organism evidence="2 3">
    <name type="scientific">Candidatus Woesebacteria bacterium RIFOXYD1_FULL_46_19</name>
    <dbReference type="NCBI Taxonomy" id="1802552"/>
    <lineage>
        <taxon>Bacteria</taxon>
        <taxon>Candidatus Woeseibacteriota</taxon>
    </lineage>
</organism>
<proteinExistence type="predicted"/>
<gene>
    <name evidence="2" type="ORF">A2597_00330</name>
</gene>
<dbReference type="AlphaFoldDB" id="A0A1F8DLW8"/>
<dbReference type="Proteomes" id="UP000176271">
    <property type="component" value="Unassembled WGS sequence"/>
</dbReference>
<comment type="caution">
    <text evidence="2">The sequence shown here is derived from an EMBL/GenBank/DDBJ whole genome shotgun (WGS) entry which is preliminary data.</text>
</comment>
<reference evidence="2 3" key="1">
    <citation type="journal article" date="2016" name="Nat. Commun.">
        <title>Thousands of microbial genomes shed light on interconnected biogeochemical processes in an aquifer system.</title>
        <authorList>
            <person name="Anantharaman K."/>
            <person name="Brown C.T."/>
            <person name="Hug L.A."/>
            <person name="Sharon I."/>
            <person name="Castelle C.J."/>
            <person name="Probst A.J."/>
            <person name="Thomas B.C."/>
            <person name="Singh A."/>
            <person name="Wilkins M.J."/>
            <person name="Karaoz U."/>
            <person name="Brodie E.L."/>
            <person name="Williams K.H."/>
            <person name="Hubbard S.S."/>
            <person name="Banfield J.F."/>
        </authorList>
    </citation>
    <scope>NUCLEOTIDE SEQUENCE [LARGE SCALE GENOMIC DNA]</scope>
</reference>
<evidence type="ECO:0000313" key="2">
    <source>
        <dbReference type="EMBL" id="OGM88989.1"/>
    </source>
</evidence>
<accession>A0A1F8DLW8</accession>
<sequence>MENIASFSILVKFLTDINFYLFGAANLLTPAAVRIEPSVKKAKKIFSSAFPVPPNAVAPKTWPVTGGGVGAPPSSKATQFRPDASK</sequence>
<dbReference type="EMBL" id="MGIM01000032">
    <property type="protein sequence ID" value="OGM88989.1"/>
    <property type="molecule type" value="Genomic_DNA"/>
</dbReference>
<name>A0A1F8DLW8_9BACT</name>
<protein>
    <submittedName>
        <fullName evidence="2">Uncharacterized protein</fullName>
    </submittedName>
</protein>
<evidence type="ECO:0000313" key="3">
    <source>
        <dbReference type="Proteomes" id="UP000176271"/>
    </source>
</evidence>
<feature type="region of interest" description="Disordered" evidence="1">
    <location>
        <begin position="63"/>
        <end position="86"/>
    </location>
</feature>